<dbReference type="Gene3D" id="3.90.550.10">
    <property type="entry name" value="Spore Coat Polysaccharide Biosynthesis Protein SpsA, Chain A"/>
    <property type="match status" value="1"/>
</dbReference>
<dbReference type="EMBL" id="RCHT01000064">
    <property type="protein sequence ID" value="RLL06185.1"/>
    <property type="molecule type" value="Genomic_DNA"/>
</dbReference>
<protein>
    <submittedName>
        <fullName evidence="2">Glycosyltransferase family 2 protein</fullName>
    </submittedName>
</protein>
<dbReference type="PANTHER" id="PTHR43630">
    <property type="entry name" value="POLY-BETA-1,6-N-ACETYL-D-GLUCOSAMINE SYNTHASE"/>
    <property type="match status" value="1"/>
</dbReference>
<dbReference type="PANTHER" id="PTHR43630:SF2">
    <property type="entry name" value="GLYCOSYLTRANSFERASE"/>
    <property type="match status" value="1"/>
</dbReference>
<dbReference type="InterPro" id="IPR011990">
    <property type="entry name" value="TPR-like_helical_dom_sf"/>
</dbReference>
<comment type="caution">
    <text evidence="2">The sequence shown here is derived from an EMBL/GenBank/DDBJ whole genome shotgun (WGS) entry which is preliminary data.</text>
</comment>
<keyword evidence="3" id="KW-1185">Reference proteome</keyword>
<gene>
    <name evidence="2" type="ORF">D4A47_13885</name>
</gene>
<dbReference type="InterPro" id="IPR001173">
    <property type="entry name" value="Glyco_trans_2-like"/>
</dbReference>
<evidence type="ECO:0000313" key="2">
    <source>
        <dbReference type="EMBL" id="RLL06185.1"/>
    </source>
</evidence>
<evidence type="ECO:0000259" key="1">
    <source>
        <dbReference type="Pfam" id="PF00535"/>
    </source>
</evidence>
<sequence length="357" mass="40958">MITISLCMIVKDEEDVLARCLESAADAADEIIIVDTGSADATKEIARRYTDKVYDFAWTDDFSAARNFSFSKAEMEYCMWLDADDVLADADRAALLDLKRTLDSAADVVMLRYHAAFDADGKPTLSYYRERIVRNSPEFRWAGAVHEAITPSGVVVYGDAAVSHRKLRPSDPARNLRIYEKQLAEQGELAPRDQFYYARELYYHERYADAVRVFEAFLDGGRGWIENNIEACRHLSWCRYAMKEPREALSALLRTLEYDTPRAEVCCDVGKHFLDRARYREAIFWYELALSRERDDRSGAFVSPDCYGYLPCIQLCVCHDRLGERARAAEYNDRAGKYKPDDPSYLRNKLYFAAQGS</sequence>
<dbReference type="Proteomes" id="UP000276301">
    <property type="component" value="Unassembled WGS sequence"/>
</dbReference>
<dbReference type="RefSeq" id="WP_121587740.1">
    <property type="nucleotide sequence ID" value="NZ_RCHT01000064.1"/>
</dbReference>
<dbReference type="Pfam" id="PF00535">
    <property type="entry name" value="Glycos_transf_2"/>
    <property type="match status" value="1"/>
</dbReference>
<dbReference type="CDD" id="cd02511">
    <property type="entry name" value="Beta4Glucosyltransferase"/>
    <property type="match status" value="1"/>
</dbReference>
<keyword evidence="2" id="KW-0808">Transferase</keyword>
<dbReference type="SUPFAM" id="SSF53448">
    <property type="entry name" value="Nucleotide-diphospho-sugar transferases"/>
    <property type="match status" value="1"/>
</dbReference>
<dbReference type="AlphaFoldDB" id="A0A498CKQ5"/>
<accession>A0A498CKQ5</accession>
<name>A0A498CKQ5_9FIRM</name>
<dbReference type="InterPro" id="IPR029044">
    <property type="entry name" value="Nucleotide-diphossugar_trans"/>
</dbReference>
<reference evidence="2 3" key="1">
    <citation type="submission" date="2018-10" db="EMBL/GenBank/DDBJ databases">
        <title>Anaerotruncus faecis sp. nov., isolated from human feces.</title>
        <authorList>
            <person name="Wang Y.-J."/>
        </authorList>
    </citation>
    <scope>NUCLEOTIDE SEQUENCE [LARGE SCALE GENOMIC DNA]</scope>
    <source>
        <strain evidence="2 3">22A2-44</strain>
    </source>
</reference>
<proteinExistence type="predicted"/>
<dbReference type="Gene3D" id="1.25.40.10">
    <property type="entry name" value="Tetratricopeptide repeat domain"/>
    <property type="match status" value="1"/>
</dbReference>
<dbReference type="GO" id="GO:0016740">
    <property type="term" value="F:transferase activity"/>
    <property type="evidence" value="ECO:0007669"/>
    <property type="project" value="UniProtKB-KW"/>
</dbReference>
<organism evidence="2 3">
    <name type="scientific">Anaerotruncus massiliensis</name>
    <name type="common">ex Liu et al. 2021</name>
    <dbReference type="NCBI Taxonomy" id="2321404"/>
    <lineage>
        <taxon>Bacteria</taxon>
        <taxon>Bacillati</taxon>
        <taxon>Bacillota</taxon>
        <taxon>Clostridia</taxon>
        <taxon>Eubacteriales</taxon>
        <taxon>Oscillospiraceae</taxon>
        <taxon>Anaerotruncus</taxon>
    </lineage>
</organism>
<feature type="domain" description="Glycosyltransferase 2-like" evidence="1">
    <location>
        <begin position="5"/>
        <end position="125"/>
    </location>
</feature>
<evidence type="ECO:0000313" key="3">
    <source>
        <dbReference type="Proteomes" id="UP000276301"/>
    </source>
</evidence>
<dbReference type="SUPFAM" id="SSF48452">
    <property type="entry name" value="TPR-like"/>
    <property type="match status" value="1"/>
</dbReference>